<evidence type="ECO:0000256" key="3">
    <source>
        <dbReference type="ARBA" id="ARBA00023082"/>
    </source>
</evidence>
<dbReference type="GO" id="GO:0003677">
    <property type="term" value="F:DNA binding"/>
    <property type="evidence" value="ECO:0007669"/>
    <property type="project" value="UniProtKB-UniRule"/>
</dbReference>
<protein>
    <recommendedName>
        <fullName evidence="6">RNA polymerase sigma factor SigA</fullName>
    </recommendedName>
</protein>
<dbReference type="FunFam" id="1.10.601.10:FF:000001">
    <property type="entry name" value="RNA polymerase sigma factor SigA"/>
    <property type="match status" value="1"/>
</dbReference>
<dbReference type="Pfam" id="PF00140">
    <property type="entry name" value="Sigma70_r1_2"/>
    <property type="match status" value="1"/>
</dbReference>
<dbReference type="InterPro" id="IPR013324">
    <property type="entry name" value="RNA_pol_sigma_r3/r4-like"/>
</dbReference>
<dbReference type="InterPro" id="IPR007630">
    <property type="entry name" value="RNA_pol_sigma70_r4"/>
</dbReference>
<reference evidence="10" key="1">
    <citation type="submission" date="2020-05" db="EMBL/GenBank/DDBJ databases">
        <title>Frigoriglobus tundricola gen. nov., sp. nov., a psychrotolerant cellulolytic planctomycete of the family Gemmataceae with two divergent copies of 16S rRNA gene.</title>
        <authorList>
            <person name="Kulichevskaya I.S."/>
            <person name="Ivanova A.A."/>
            <person name="Naumoff D.G."/>
            <person name="Beletsky A.V."/>
            <person name="Rijpstra W.I.C."/>
            <person name="Sinninghe Damste J.S."/>
            <person name="Mardanov A.V."/>
            <person name="Ravin N.V."/>
            <person name="Dedysh S.N."/>
        </authorList>
    </citation>
    <scope>NUCLEOTIDE SEQUENCE [LARGE SCALE GENOMIC DNA]</scope>
    <source>
        <strain evidence="10">PL17</strain>
    </source>
</reference>
<dbReference type="NCBIfam" id="TIGR02393">
    <property type="entry name" value="RpoD_Cterm"/>
    <property type="match status" value="1"/>
</dbReference>
<feature type="short sequence motif" description="Interaction with polymerase core subunit RpoC" evidence="6">
    <location>
        <begin position="337"/>
        <end position="340"/>
    </location>
</feature>
<dbReference type="NCBIfam" id="TIGR02937">
    <property type="entry name" value="sigma70-ECF"/>
    <property type="match status" value="1"/>
</dbReference>
<sequence length="552" mass="63847">MDWKNDEVLKALIEKAKQTGTLTYDEVNAALPPDAEPDRLTEITEYLLDQHGVSLIDGDEEAEEAPVAVVAEALLNDPEAPSYEDSDGDGRHIDDPVRMYLTQMGQIDLLDRKQEVSLAMKIELTRRRFRRKVLECDYAMRQVVETLKRVHSGDLPFDRTIKVSQTENLEKDKILARMPHNLRTLEPLMEANVEDFQRLGDERTPAPDCDGLRERLRLRRRKTVTLVEELSIRTQKVQPLMKKLEQISQRMDELESEIELLKGNRAVKEERANLEKELQDLMLITLEEPASLRKRVGIMKQRFAEYEQAKRELSGGNLRLVVSIAKKYRNRGLSFLDLIQEGNTGLMRAVDKYEHRRGFKFSTYATWWIRQAITRAIADQARTIRIPVHMIETMSKLRNVSKQLLQKLGREPTIEETAKEAGYTLEETKRVLKISRQPISLDRPVGESEDSYFGDFIEDNSVESPVNAATNEMLKDKIEGVLKTLTYREREIIKLRYGLGDGYTYTLEEVGRIFKVTRERVRQIEAKAVRKLQHPVRSRQLEGFLDGLKNKT</sequence>
<gene>
    <name evidence="6" type="primary">sigA</name>
    <name evidence="9" type="ORF">FTUN_1964</name>
</gene>
<dbReference type="PANTHER" id="PTHR30603">
    <property type="entry name" value="RNA POLYMERASE SIGMA FACTOR RPO"/>
    <property type="match status" value="1"/>
</dbReference>
<dbReference type="InterPro" id="IPR007127">
    <property type="entry name" value="RNA_pol_sigma_70_r1_1"/>
</dbReference>
<evidence type="ECO:0000313" key="9">
    <source>
        <dbReference type="EMBL" id="QJW94444.1"/>
    </source>
</evidence>
<keyword evidence="10" id="KW-1185">Reference proteome</keyword>
<feature type="domain" description="RNA polymerase sigma-70" evidence="8">
    <location>
        <begin position="506"/>
        <end position="532"/>
    </location>
</feature>
<comment type="subunit">
    <text evidence="6">Interacts transiently with the RNA polymerase catalytic core.</text>
</comment>
<keyword evidence="5 6" id="KW-0804">Transcription</keyword>
<comment type="subcellular location">
    <subcellularLocation>
        <location evidence="6">Cytoplasm</location>
    </subcellularLocation>
</comment>
<dbReference type="AlphaFoldDB" id="A0A6M5YLI9"/>
<keyword evidence="1 6" id="KW-0963">Cytoplasm</keyword>
<dbReference type="HAMAP" id="MF_00963">
    <property type="entry name" value="Sigma70_RpoD_SigA"/>
    <property type="match status" value="1"/>
</dbReference>
<dbReference type="RefSeq" id="WP_171470443.1">
    <property type="nucleotide sequence ID" value="NZ_CP053452.2"/>
</dbReference>
<comment type="similarity">
    <text evidence="6">Belongs to the sigma-70 factor family. RpoD/SigA subfamily.</text>
</comment>
<dbReference type="InterPro" id="IPR012760">
    <property type="entry name" value="RNA_pol_sigma_RpoD_C"/>
</dbReference>
<dbReference type="Pfam" id="PF04542">
    <property type="entry name" value="Sigma70_r2"/>
    <property type="match status" value="1"/>
</dbReference>
<dbReference type="InterPro" id="IPR028630">
    <property type="entry name" value="Sigma70_RpoD"/>
</dbReference>
<feature type="coiled-coil region" evidence="7">
    <location>
        <begin position="237"/>
        <end position="284"/>
    </location>
</feature>
<feature type="DNA-binding region" description="H-T-H motif" evidence="6">
    <location>
        <begin position="507"/>
        <end position="526"/>
    </location>
</feature>
<evidence type="ECO:0000256" key="7">
    <source>
        <dbReference type="SAM" id="Coils"/>
    </source>
</evidence>
<dbReference type="Pfam" id="PF03979">
    <property type="entry name" value="Sigma70_r1_1"/>
    <property type="match status" value="1"/>
</dbReference>
<comment type="function">
    <text evidence="6">Sigma factors are initiation factors that promote the attachment of RNA polymerase to specific initiation sites and are then released. This sigma factor is the primary sigma factor during exponential growth.</text>
</comment>
<evidence type="ECO:0000256" key="2">
    <source>
        <dbReference type="ARBA" id="ARBA00023015"/>
    </source>
</evidence>
<dbReference type="InterPro" id="IPR036388">
    <property type="entry name" value="WH-like_DNA-bd_sf"/>
</dbReference>
<dbReference type="CDD" id="cd06171">
    <property type="entry name" value="Sigma70_r4"/>
    <property type="match status" value="1"/>
</dbReference>
<keyword evidence="2 6" id="KW-0805">Transcription regulation</keyword>
<dbReference type="InterPro" id="IPR007627">
    <property type="entry name" value="RNA_pol_sigma70_r2"/>
</dbReference>
<evidence type="ECO:0000256" key="4">
    <source>
        <dbReference type="ARBA" id="ARBA00023125"/>
    </source>
</evidence>
<dbReference type="Gene3D" id="1.10.10.10">
    <property type="entry name" value="Winged helix-like DNA-binding domain superfamily/Winged helix DNA-binding domain"/>
    <property type="match status" value="2"/>
</dbReference>
<dbReference type="SUPFAM" id="SSF88946">
    <property type="entry name" value="Sigma2 domain of RNA polymerase sigma factors"/>
    <property type="match status" value="1"/>
</dbReference>
<feature type="region of interest" description="Sigma-70 factor domain-4" evidence="6">
    <location>
        <begin position="481"/>
        <end position="534"/>
    </location>
</feature>
<dbReference type="PROSITE" id="PS00716">
    <property type="entry name" value="SIGMA70_2"/>
    <property type="match status" value="1"/>
</dbReference>
<accession>A0A6M5YLI9</accession>
<dbReference type="GO" id="GO:0006352">
    <property type="term" value="P:DNA-templated transcription initiation"/>
    <property type="evidence" value="ECO:0007669"/>
    <property type="project" value="UniProtKB-UniRule"/>
</dbReference>
<dbReference type="Pfam" id="PF04545">
    <property type="entry name" value="Sigma70_r4"/>
    <property type="match status" value="1"/>
</dbReference>
<dbReference type="KEGG" id="ftj:FTUN_1964"/>
<evidence type="ECO:0000256" key="6">
    <source>
        <dbReference type="HAMAP-Rule" id="MF_00963"/>
    </source>
</evidence>
<organism evidence="9 10">
    <name type="scientific">Frigoriglobus tundricola</name>
    <dbReference type="NCBI Taxonomy" id="2774151"/>
    <lineage>
        <taxon>Bacteria</taxon>
        <taxon>Pseudomonadati</taxon>
        <taxon>Planctomycetota</taxon>
        <taxon>Planctomycetia</taxon>
        <taxon>Gemmatales</taxon>
        <taxon>Gemmataceae</taxon>
        <taxon>Frigoriglobus</taxon>
    </lineage>
</organism>
<dbReference type="PANTHER" id="PTHR30603:SF60">
    <property type="entry name" value="RNA POLYMERASE SIGMA FACTOR RPOD"/>
    <property type="match status" value="1"/>
</dbReference>
<dbReference type="InterPro" id="IPR050239">
    <property type="entry name" value="Sigma-70_RNA_pol_init_factors"/>
</dbReference>
<name>A0A6M5YLI9_9BACT</name>
<evidence type="ECO:0000313" key="10">
    <source>
        <dbReference type="Proteomes" id="UP000503447"/>
    </source>
</evidence>
<dbReference type="SUPFAM" id="SSF88659">
    <property type="entry name" value="Sigma3 and sigma4 domains of RNA polymerase sigma factors"/>
    <property type="match status" value="2"/>
</dbReference>
<feature type="region of interest" description="Sigma-70 factor domain-2" evidence="6">
    <location>
        <begin position="313"/>
        <end position="383"/>
    </location>
</feature>
<dbReference type="Pfam" id="PF04539">
    <property type="entry name" value="Sigma70_r3"/>
    <property type="match status" value="1"/>
</dbReference>
<evidence type="ECO:0000256" key="1">
    <source>
        <dbReference type="ARBA" id="ARBA00022490"/>
    </source>
</evidence>
<dbReference type="InterPro" id="IPR042189">
    <property type="entry name" value="RNA_pol_sigma_70_r1_1_sf"/>
</dbReference>
<keyword evidence="3 6" id="KW-0731">Sigma factor</keyword>
<dbReference type="InterPro" id="IPR009042">
    <property type="entry name" value="RNA_pol_sigma70_r1_2"/>
</dbReference>
<evidence type="ECO:0000259" key="8">
    <source>
        <dbReference type="PROSITE" id="PS00716"/>
    </source>
</evidence>
<dbReference type="PRINTS" id="PR00046">
    <property type="entry name" value="SIGMA70FCT"/>
</dbReference>
<dbReference type="InterPro" id="IPR007624">
    <property type="entry name" value="RNA_pol_sigma70_r3"/>
</dbReference>
<dbReference type="Gene3D" id="1.10.220.120">
    <property type="entry name" value="Sigma-70 factor, region 1.1"/>
    <property type="match status" value="1"/>
</dbReference>
<proteinExistence type="inferred from homology"/>
<evidence type="ECO:0000256" key="5">
    <source>
        <dbReference type="ARBA" id="ARBA00023163"/>
    </source>
</evidence>
<dbReference type="InterPro" id="IPR000943">
    <property type="entry name" value="RNA_pol_sigma70"/>
</dbReference>
<dbReference type="GO" id="GO:0016987">
    <property type="term" value="F:sigma factor activity"/>
    <property type="evidence" value="ECO:0007669"/>
    <property type="project" value="UniProtKB-UniRule"/>
</dbReference>
<dbReference type="GO" id="GO:0005737">
    <property type="term" value="C:cytoplasm"/>
    <property type="evidence" value="ECO:0007669"/>
    <property type="project" value="UniProtKB-SubCell"/>
</dbReference>
<feature type="region of interest" description="Sigma-70 factor domain-3" evidence="6">
    <location>
        <begin position="392"/>
        <end position="468"/>
    </location>
</feature>
<dbReference type="EMBL" id="CP053452">
    <property type="protein sequence ID" value="QJW94444.1"/>
    <property type="molecule type" value="Genomic_DNA"/>
</dbReference>
<keyword evidence="7" id="KW-0175">Coiled coil</keyword>
<dbReference type="InterPro" id="IPR014284">
    <property type="entry name" value="RNA_pol_sigma-70_dom"/>
</dbReference>
<keyword evidence="4 6" id="KW-0238">DNA-binding</keyword>
<dbReference type="Proteomes" id="UP000503447">
    <property type="component" value="Chromosome"/>
</dbReference>
<dbReference type="InterPro" id="IPR013325">
    <property type="entry name" value="RNA_pol_sigma_r2"/>
</dbReference>
<dbReference type="Gene3D" id="1.10.601.10">
    <property type="entry name" value="RNA Polymerase Primary Sigma Factor"/>
    <property type="match status" value="1"/>
</dbReference>